<dbReference type="EMBL" id="CM023489">
    <property type="protein sequence ID" value="KAH6922854.1"/>
    <property type="molecule type" value="Genomic_DNA"/>
</dbReference>
<protein>
    <submittedName>
        <fullName evidence="1">Uncharacterized protein</fullName>
    </submittedName>
</protein>
<proteinExistence type="predicted"/>
<comment type="caution">
    <text evidence="1">The sequence shown here is derived from an EMBL/GenBank/DDBJ whole genome shotgun (WGS) entry which is preliminary data.</text>
</comment>
<name>A0ACB7RQT3_HYAAI</name>
<sequence length="96" mass="10734">MQQDVPEVSARPLLSTKSSKPMTPSMSHNAVRLPPFWPDYRDIWFLQVEARFEAINIILKHSADSALCPMTLPSKCATSYLHNQANGMRHAEGGNP</sequence>
<keyword evidence="2" id="KW-1185">Reference proteome</keyword>
<evidence type="ECO:0000313" key="2">
    <source>
        <dbReference type="Proteomes" id="UP000821845"/>
    </source>
</evidence>
<gene>
    <name evidence="1" type="ORF">HPB50_019856</name>
</gene>
<accession>A0ACB7RQT3</accession>
<reference evidence="1" key="1">
    <citation type="submission" date="2020-05" db="EMBL/GenBank/DDBJ databases">
        <title>Large-scale comparative analyses of tick genomes elucidate their genetic diversity and vector capacities.</title>
        <authorList>
            <person name="Jia N."/>
            <person name="Wang J."/>
            <person name="Shi W."/>
            <person name="Du L."/>
            <person name="Sun Y."/>
            <person name="Zhan W."/>
            <person name="Jiang J."/>
            <person name="Wang Q."/>
            <person name="Zhang B."/>
            <person name="Ji P."/>
            <person name="Sakyi L.B."/>
            <person name="Cui X."/>
            <person name="Yuan T."/>
            <person name="Jiang B."/>
            <person name="Yang W."/>
            <person name="Lam T.T.-Y."/>
            <person name="Chang Q."/>
            <person name="Ding S."/>
            <person name="Wang X."/>
            <person name="Zhu J."/>
            <person name="Ruan X."/>
            <person name="Zhao L."/>
            <person name="Wei J."/>
            <person name="Que T."/>
            <person name="Du C."/>
            <person name="Cheng J."/>
            <person name="Dai P."/>
            <person name="Han X."/>
            <person name="Huang E."/>
            <person name="Gao Y."/>
            <person name="Liu J."/>
            <person name="Shao H."/>
            <person name="Ye R."/>
            <person name="Li L."/>
            <person name="Wei W."/>
            <person name="Wang X."/>
            <person name="Wang C."/>
            <person name="Yang T."/>
            <person name="Huo Q."/>
            <person name="Li W."/>
            <person name="Guo W."/>
            <person name="Chen H."/>
            <person name="Zhou L."/>
            <person name="Ni X."/>
            <person name="Tian J."/>
            <person name="Zhou Y."/>
            <person name="Sheng Y."/>
            <person name="Liu T."/>
            <person name="Pan Y."/>
            <person name="Xia L."/>
            <person name="Li J."/>
            <person name="Zhao F."/>
            <person name="Cao W."/>
        </authorList>
    </citation>
    <scope>NUCLEOTIDE SEQUENCE</scope>
    <source>
        <strain evidence="1">Hyas-2018</strain>
    </source>
</reference>
<evidence type="ECO:0000313" key="1">
    <source>
        <dbReference type="EMBL" id="KAH6922854.1"/>
    </source>
</evidence>
<dbReference type="Proteomes" id="UP000821845">
    <property type="component" value="Chromosome 9"/>
</dbReference>
<organism evidence="1 2">
    <name type="scientific">Hyalomma asiaticum</name>
    <name type="common">Tick</name>
    <dbReference type="NCBI Taxonomy" id="266040"/>
    <lineage>
        <taxon>Eukaryota</taxon>
        <taxon>Metazoa</taxon>
        <taxon>Ecdysozoa</taxon>
        <taxon>Arthropoda</taxon>
        <taxon>Chelicerata</taxon>
        <taxon>Arachnida</taxon>
        <taxon>Acari</taxon>
        <taxon>Parasitiformes</taxon>
        <taxon>Ixodida</taxon>
        <taxon>Ixodoidea</taxon>
        <taxon>Ixodidae</taxon>
        <taxon>Hyalomminae</taxon>
        <taxon>Hyalomma</taxon>
    </lineage>
</organism>